<name>A0A2M4AFB4_9DIPT</name>
<evidence type="ECO:0000256" key="1">
    <source>
        <dbReference type="SAM" id="Phobius"/>
    </source>
</evidence>
<proteinExistence type="predicted"/>
<keyword evidence="1" id="KW-1133">Transmembrane helix</keyword>
<dbReference type="EMBL" id="GGFK01006149">
    <property type="protein sequence ID" value="MBW39470.1"/>
    <property type="molecule type" value="Transcribed_RNA"/>
</dbReference>
<keyword evidence="1" id="KW-0472">Membrane</keyword>
<evidence type="ECO:0000313" key="3">
    <source>
        <dbReference type="EMBL" id="MBW39470.1"/>
    </source>
</evidence>
<feature type="domain" description="Solute carrier family 3 member 2 N-terminal" evidence="2">
    <location>
        <begin position="50"/>
        <end position="97"/>
    </location>
</feature>
<sequence length="153" mass="16588">MTINERTSLLPKDYQKNYIIPIPQDDENNNVSDSNNNNSTDNGVLQEYDSFALTKAELNKYIDDPWWIRMRYGCFVTCWIVCLVALAISLYIAGDAAQHGICVTRETVTNASTPVAAAVNILPPVSSSTGAAATNGDQPSSIVFALLSGQQVA</sequence>
<reference evidence="3" key="1">
    <citation type="submission" date="2018-01" db="EMBL/GenBank/DDBJ databases">
        <title>An insight into the sialome of Amazonian anophelines.</title>
        <authorList>
            <person name="Ribeiro J.M."/>
            <person name="Scarpassa V."/>
            <person name="Calvo E."/>
        </authorList>
    </citation>
    <scope>NUCLEOTIDE SEQUENCE</scope>
    <source>
        <tissue evidence="3">Salivary glands</tissue>
    </source>
</reference>
<keyword evidence="1" id="KW-0812">Transmembrane</keyword>
<protein>
    <submittedName>
        <fullName evidence="3">Putative alpha amylase catalytic domain family found in maltase</fullName>
    </submittedName>
</protein>
<dbReference type="Pfam" id="PF16028">
    <property type="entry name" value="SLC3A2_N"/>
    <property type="match status" value="1"/>
</dbReference>
<dbReference type="AlphaFoldDB" id="A0A2M4AFB4"/>
<accession>A0A2M4AFB4</accession>
<feature type="transmembrane region" description="Helical" evidence="1">
    <location>
        <begin position="72"/>
        <end position="93"/>
    </location>
</feature>
<evidence type="ECO:0000259" key="2">
    <source>
        <dbReference type="Pfam" id="PF16028"/>
    </source>
</evidence>
<organism evidence="3">
    <name type="scientific">Anopheles triannulatus</name>
    <dbReference type="NCBI Taxonomy" id="58253"/>
    <lineage>
        <taxon>Eukaryota</taxon>
        <taxon>Metazoa</taxon>
        <taxon>Ecdysozoa</taxon>
        <taxon>Arthropoda</taxon>
        <taxon>Hexapoda</taxon>
        <taxon>Insecta</taxon>
        <taxon>Pterygota</taxon>
        <taxon>Neoptera</taxon>
        <taxon>Endopterygota</taxon>
        <taxon>Diptera</taxon>
        <taxon>Nematocera</taxon>
        <taxon>Culicoidea</taxon>
        <taxon>Culicidae</taxon>
        <taxon>Anophelinae</taxon>
        <taxon>Anopheles</taxon>
    </lineage>
</organism>
<dbReference type="InterPro" id="IPR031984">
    <property type="entry name" value="SLC3A2_N"/>
</dbReference>